<feature type="transmembrane region" description="Helical" evidence="1">
    <location>
        <begin position="21"/>
        <end position="45"/>
    </location>
</feature>
<keyword evidence="1" id="KW-0472">Membrane</keyword>
<accession>A0A934RYW2</accession>
<reference evidence="2" key="1">
    <citation type="submission" date="2021-01" db="EMBL/GenBank/DDBJ databases">
        <title>Modified the classification status of verrucomicrobia.</title>
        <authorList>
            <person name="Feng X."/>
        </authorList>
    </citation>
    <scope>NUCLEOTIDE SEQUENCE</scope>
    <source>
        <strain evidence="2">KCTC 13126</strain>
    </source>
</reference>
<comment type="caution">
    <text evidence="2">The sequence shown here is derived from an EMBL/GenBank/DDBJ whole genome shotgun (WGS) entry which is preliminary data.</text>
</comment>
<protein>
    <submittedName>
        <fullName evidence="2">Prepilin-type N-terminal cleavage/methylation domain-containing protein</fullName>
    </submittedName>
</protein>
<dbReference type="AlphaFoldDB" id="A0A934RYW2"/>
<keyword evidence="1" id="KW-1133">Transmembrane helix</keyword>
<proteinExistence type="predicted"/>
<keyword evidence="1" id="KW-0812">Transmembrane</keyword>
<name>A0A934RYW2_9BACT</name>
<dbReference type="Pfam" id="PF07963">
    <property type="entry name" value="N_methyl"/>
    <property type="match status" value="1"/>
</dbReference>
<dbReference type="RefSeq" id="WP_200356269.1">
    <property type="nucleotide sequence ID" value="NZ_JAENIL010000025.1"/>
</dbReference>
<organism evidence="2 3">
    <name type="scientific">Pelagicoccus mobilis</name>
    <dbReference type="NCBI Taxonomy" id="415221"/>
    <lineage>
        <taxon>Bacteria</taxon>
        <taxon>Pseudomonadati</taxon>
        <taxon>Verrucomicrobiota</taxon>
        <taxon>Opitutia</taxon>
        <taxon>Puniceicoccales</taxon>
        <taxon>Pelagicoccaceae</taxon>
        <taxon>Pelagicoccus</taxon>
    </lineage>
</organism>
<evidence type="ECO:0000313" key="3">
    <source>
        <dbReference type="Proteomes" id="UP000617628"/>
    </source>
</evidence>
<evidence type="ECO:0000256" key="1">
    <source>
        <dbReference type="SAM" id="Phobius"/>
    </source>
</evidence>
<gene>
    <name evidence="2" type="ORF">JIN87_14345</name>
</gene>
<evidence type="ECO:0000313" key="2">
    <source>
        <dbReference type="EMBL" id="MBK1878055.1"/>
    </source>
</evidence>
<dbReference type="EMBL" id="JAENIL010000025">
    <property type="protein sequence ID" value="MBK1878055.1"/>
    <property type="molecule type" value="Genomic_DNA"/>
</dbReference>
<dbReference type="Proteomes" id="UP000617628">
    <property type="component" value="Unassembled WGS sequence"/>
</dbReference>
<sequence length="171" mass="19458">MKRGFRRLSLARHWGKGPAPAGLLGFTLLEVLVAMALFFVAVTYFSMAYLNTLMAVESTQVNQSLEQDMAAIRRQVLLLGDIEEVEEGGDVVTGEHGLARWSVEYEYTEVADLFLVTLTVELDPEDEEKGVTEATEQFYLTRPSWSEPLERDELRARTKERLVERQLSSER</sequence>
<dbReference type="InterPro" id="IPR012902">
    <property type="entry name" value="N_methyl_site"/>
</dbReference>
<keyword evidence="3" id="KW-1185">Reference proteome</keyword>
<dbReference type="NCBIfam" id="TIGR02532">
    <property type="entry name" value="IV_pilin_GFxxxE"/>
    <property type="match status" value="1"/>
</dbReference>